<proteinExistence type="predicted"/>
<name>A0AAU7VNQ7_9FIRM</name>
<evidence type="ECO:0000313" key="2">
    <source>
        <dbReference type="EMBL" id="XBX75388.1"/>
    </source>
</evidence>
<protein>
    <submittedName>
        <fullName evidence="2">Uncharacterized protein</fullName>
    </submittedName>
</protein>
<organism evidence="2">
    <name type="scientific">Proteinivorax tanatarense</name>
    <dbReference type="NCBI Taxonomy" id="1260629"/>
    <lineage>
        <taxon>Bacteria</taxon>
        <taxon>Bacillati</taxon>
        <taxon>Bacillota</taxon>
        <taxon>Clostridia</taxon>
        <taxon>Eubacteriales</taxon>
        <taxon>Proteinivoracaceae</taxon>
        <taxon>Proteinivorax</taxon>
    </lineage>
</organism>
<evidence type="ECO:0000256" key="1">
    <source>
        <dbReference type="SAM" id="MobiDB-lite"/>
    </source>
</evidence>
<sequence>MIGTADSWAGGQGIQGIICNFTFHHQQPAIRHPKTIKKQKTKKKLEKHKK</sequence>
<accession>A0AAU7VNQ7</accession>
<reference evidence="2" key="2">
    <citation type="submission" date="2024-06" db="EMBL/GenBank/DDBJ databases">
        <authorList>
            <person name="Petrova K.O."/>
            <person name="Toshchakov S.V."/>
            <person name="Boltjanskaja Y.V."/>
            <person name="Kevbrin V."/>
        </authorList>
    </citation>
    <scope>NUCLEOTIDE SEQUENCE</scope>
    <source>
        <strain evidence="2">Z-910T</strain>
    </source>
</reference>
<feature type="compositionally biased region" description="Basic residues" evidence="1">
    <location>
        <begin position="31"/>
        <end position="50"/>
    </location>
</feature>
<dbReference type="AlphaFoldDB" id="A0AAU7VNQ7"/>
<dbReference type="RefSeq" id="WP_350344133.1">
    <property type="nucleotide sequence ID" value="NZ_CP158367.1"/>
</dbReference>
<feature type="region of interest" description="Disordered" evidence="1">
    <location>
        <begin position="29"/>
        <end position="50"/>
    </location>
</feature>
<dbReference type="EMBL" id="CP158367">
    <property type="protein sequence ID" value="XBX75388.1"/>
    <property type="molecule type" value="Genomic_DNA"/>
</dbReference>
<reference evidence="2" key="1">
    <citation type="journal article" date="2013" name="Extremophiles">
        <title>Proteinivorax tanatarense gen. nov., sp. nov., an anaerobic, haloalkaliphilic, proteolytic bacterium isolated from a decaying algal bloom, and proposal of Proteinivoraceae fam. nov.</title>
        <authorList>
            <person name="Kevbrin V."/>
            <person name="Boltyanskaya Y."/>
            <person name="Zhilina T."/>
            <person name="Kolganova T."/>
            <person name="Lavrentjeva E."/>
            <person name="Kuznetsov B."/>
        </authorList>
    </citation>
    <scope>NUCLEOTIDE SEQUENCE</scope>
    <source>
        <strain evidence="2">Z-910T</strain>
    </source>
</reference>
<gene>
    <name evidence="2" type="ORF">PRVXT_000507</name>
</gene>